<dbReference type="GO" id="GO:0005886">
    <property type="term" value="C:plasma membrane"/>
    <property type="evidence" value="ECO:0007669"/>
    <property type="project" value="TreeGrafter"/>
</dbReference>
<keyword evidence="3 9" id="KW-0812">Transmembrane</keyword>
<accession>A0A9P0MMP7</accession>
<evidence type="ECO:0000256" key="9">
    <source>
        <dbReference type="RuleBase" id="RU000688"/>
    </source>
</evidence>
<proteinExistence type="inferred from homology"/>
<evidence type="ECO:0000259" key="12">
    <source>
        <dbReference type="PROSITE" id="PS50262"/>
    </source>
</evidence>
<dbReference type="PRINTS" id="PR00237">
    <property type="entry name" value="GPCRRHODOPSN"/>
</dbReference>
<keyword evidence="8 9" id="KW-0807">Transducer</keyword>
<feature type="transmembrane region" description="Helical" evidence="11">
    <location>
        <begin position="208"/>
        <end position="232"/>
    </location>
</feature>
<dbReference type="PROSITE" id="PS50262">
    <property type="entry name" value="G_PROTEIN_RECEP_F1_2"/>
    <property type="match status" value="1"/>
</dbReference>
<evidence type="ECO:0000256" key="4">
    <source>
        <dbReference type="ARBA" id="ARBA00022989"/>
    </source>
</evidence>
<comment type="caution">
    <text evidence="13">The sequence shown here is derived from an EMBL/GenBank/DDBJ whole genome shotgun (WGS) entry which is preliminary data.</text>
</comment>
<dbReference type="Pfam" id="PF00001">
    <property type="entry name" value="7tm_1"/>
    <property type="match status" value="1"/>
</dbReference>
<dbReference type="Proteomes" id="UP001152888">
    <property type="component" value="Unassembled WGS sequence"/>
</dbReference>
<evidence type="ECO:0000256" key="10">
    <source>
        <dbReference type="SAM" id="MobiDB-lite"/>
    </source>
</evidence>
<comment type="similarity">
    <text evidence="2 9">Belongs to the G-protein coupled receptor 1 family.</text>
</comment>
<sequence>MNLTTNCTGGDTGGCVELQELQDFVEGQQEDFELYPISLVVPFTAIYAMIFFTGVVGNVGTCTVIARNKHMQTATNCYLFSLACSDLLLLLSALPPEMYRLWSSDKYIFGEAFCIMQGFFAETSANASVFTITAFTVERYLAICHPFLSHTMSKLSRAVRYIAGIWITAMILAIPQAIQFGVLEEFRNGKERSECTLARPLSGHAFEISTFIIFVGPMTLITILYVLIAVQLRKTQQITAHRGSRNLHQSKKRHPRTTNGQRRVIKMLSE</sequence>
<reference evidence="13" key="1">
    <citation type="submission" date="2022-03" db="EMBL/GenBank/DDBJ databases">
        <authorList>
            <person name="Sayadi A."/>
        </authorList>
    </citation>
    <scope>NUCLEOTIDE SEQUENCE</scope>
</reference>
<evidence type="ECO:0000256" key="3">
    <source>
        <dbReference type="ARBA" id="ARBA00022692"/>
    </source>
</evidence>
<keyword evidence="7 9" id="KW-0675">Receptor</keyword>
<evidence type="ECO:0000256" key="2">
    <source>
        <dbReference type="ARBA" id="ARBA00010663"/>
    </source>
</evidence>
<evidence type="ECO:0000256" key="11">
    <source>
        <dbReference type="SAM" id="Phobius"/>
    </source>
</evidence>
<feature type="compositionally biased region" description="Basic residues" evidence="10">
    <location>
        <begin position="242"/>
        <end position="256"/>
    </location>
</feature>
<name>A0A9P0MMP7_ACAOB</name>
<dbReference type="EMBL" id="CAKOFQ010008720">
    <property type="protein sequence ID" value="CAH2015630.1"/>
    <property type="molecule type" value="Genomic_DNA"/>
</dbReference>
<gene>
    <name evidence="13" type="ORF">ACAOBT_LOCUS34867</name>
</gene>
<feature type="domain" description="G-protein coupled receptors family 1 profile" evidence="12">
    <location>
        <begin position="57"/>
        <end position="270"/>
    </location>
</feature>
<keyword evidence="14" id="KW-1185">Reference proteome</keyword>
<comment type="subcellular location">
    <subcellularLocation>
        <location evidence="1">Membrane</location>
        <topology evidence="1">Multi-pass membrane protein</topology>
    </subcellularLocation>
</comment>
<dbReference type="GO" id="GO:0008188">
    <property type="term" value="F:neuropeptide receptor activity"/>
    <property type="evidence" value="ECO:0007669"/>
    <property type="project" value="TreeGrafter"/>
</dbReference>
<evidence type="ECO:0000256" key="8">
    <source>
        <dbReference type="ARBA" id="ARBA00023224"/>
    </source>
</evidence>
<evidence type="ECO:0000256" key="5">
    <source>
        <dbReference type="ARBA" id="ARBA00023040"/>
    </source>
</evidence>
<evidence type="ECO:0000256" key="7">
    <source>
        <dbReference type="ARBA" id="ARBA00023170"/>
    </source>
</evidence>
<dbReference type="PANTHER" id="PTHR24243:SF208">
    <property type="entry name" value="PYROKININ-1 RECEPTOR"/>
    <property type="match status" value="1"/>
</dbReference>
<keyword evidence="5 9" id="KW-0297">G-protein coupled receptor</keyword>
<organism evidence="13 14">
    <name type="scientific">Acanthoscelides obtectus</name>
    <name type="common">Bean weevil</name>
    <name type="synonym">Bruchus obtectus</name>
    <dbReference type="NCBI Taxonomy" id="200917"/>
    <lineage>
        <taxon>Eukaryota</taxon>
        <taxon>Metazoa</taxon>
        <taxon>Ecdysozoa</taxon>
        <taxon>Arthropoda</taxon>
        <taxon>Hexapoda</taxon>
        <taxon>Insecta</taxon>
        <taxon>Pterygota</taxon>
        <taxon>Neoptera</taxon>
        <taxon>Endopterygota</taxon>
        <taxon>Coleoptera</taxon>
        <taxon>Polyphaga</taxon>
        <taxon>Cucujiformia</taxon>
        <taxon>Chrysomeloidea</taxon>
        <taxon>Chrysomelidae</taxon>
        <taxon>Bruchinae</taxon>
        <taxon>Bruchini</taxon>
        <taxon>Acanthoscelides</taxon>
    </lineage>
</organism>
<keyword evidence="4 11" id="KW-1133">Transmembrane helix</keyword>
<feature type="transmembrane region" description="Helical" evidence="11">
    <location>
        <begin position="158"/>
        <end position="178"/>
    </location>
</feature>
<dbReference type="AlphaFoldDB" id="A0A9P0MMP7"/>
<dbReference type="InterPro" id="IPR000276">
    <property type="entry name" value="GPCR_Rhodpsn"/>
</dbReference>
<evidence type="ECO:0000256" key="1">
    <source>
        <dbReference type="ARBA" id="ARBA00004141"/>
    </source>
</evidence>
<dbReference type="Gene3D" id="1.20.1070.10">
    <property type="entry name" value="Rhodopsin 7-helix transmembrane proteins"/>
    <property type="match status" value="1"/>
</dbReference>
<dbReference type="OrthoDB" id="5950040at2759"/>
<dbReference type="PANTHER" id="PTHR24243">
    <property type="entry name" value="G-PROTEIN COUPLED RECEPTOR"/>
    <property type="match status" value="1"/>
</dbReference>
<keyword evidence="6 11" id="KW-0472">Membrane</keyword>
<dbReference type="PROSITE" id="PS00237">
    <property type="entry name" value="G_PROTEIN_RECEP_F1_1"/>
    <property type="match status" value="1"/>
</dbReference>
<evidence type="ECO:0000313" key="14">
    <source>
        <dbReference type="Proteomes" id="UP001152888"/>
    </source>
</evidence>
<feature type="transmembrane region" description="Helical" evidence="11">
    <location>
        <begin position="45"/>
        <end position="65"/>
    </location>
</feature>
<feature type="region of interest" description="Disordered" evidence="10">
    <location>
        <begin position="241"/>
        <end position="260"/>
    </location>
</feature>
<dbReference type="SUPFAM" id="SSF81321">
    <property type="entry name" value="Family A G protein-coupled receptor-like"/>
    <property type="match status" value="1"/>
</dbReference>
<feature type="transmembrane region" description="Helical" evidence="11">
    <location>
        <begin position="115"/>
        <end position="137"/>
    </location>
</feature>
<dbReference type="InterPro" id="IPR017452">
    <property type="entry name" value="GPCR_Rhodpsn_7TM"/>
</dbReference>
<evidence type="ECO:0000313" key="13">
    <source>
        <dbReference type="EMBL" id="CAH2015630.1"/>
    </source>
</evidence>
<feature type="transmembrane region" description="Helical" evidence="11">
    <location>
        <begin position="77"/>
        <end position="95"/>
    </location>
</feature>
<evidence type="ECO:0000256" key="6">
    <source>
        <dbReference type="ARBA" id="ARBA00023136"/>
    </source>
</evidence>
<protein>
    <recommendedName>
        <fullName evidence="12">G-protein coupled receptors family 1 profile domain-containing protein</fullName>
    </recommendedName>
</protein>